<reference evidence="2 3" key="1">
    <citation type="submission" date="2012-06" db="EMBL/GenBank/DDBJ databases">
        <title>Finished chromosome of genome of Oscillatoria acuminata PCC 6304.</title>
        <authorList>
            <consortium name="US DOE Joint Genome Institute"/>
            <person name="Gugger M."/>
            <person name="Coursin T."/>
            <person name="Rippka R."/>
            <person name="Tandeau De Marsac N."/>
            <person name="Huntemann M."/>
            <person name="Wei C.-L."/>
            <person name="Han J."/>
            <person name="Detter J.C."/>
            <person name="Han C."/>
            <person name="Tapia R."/>
            <person name="Davenport K."/>
            <person name="Daligault H."/>
            <person name="Erkkila T."/>
            <person name="Gu W."/>
            <person name="Munk A.C.C."/>
            <person name="Teshima H."/>
            <person name="Xu Y."/>
            <person name="Chain P."/>
            <person name="Chen A."/>
            <person name="Krypides N."/>
            <person name="Mavromatis K."/>
            <person name="Markowitz V."/>
            <person name="Szeto E."/>
            <person name="Ivanova N."/>
            <person name="Mikhailova N."/>
            <person name="Ovchinnikova G."/>
            <person name="Pagani I."/>
            <person name="Pati A."/>
            <person name="Goodwin L."/>
            <person name="Peters L."/>
            <person name="Pitluck S."/>
            <person name="Woyke T."/>
            <person name="Kerfeld C."/>
        </authorList>
    </citation>
    <scope>NUCLEOTIDE SEQUENCE [LARGE SCALE GENOMIC DNA]</scope>
    <source>
        <strain evidence="2 3">PCC 6304</strain>
    </source>
</reference>
<dbReference type="eggNOG" id="COG1357">
    <property type="taxonomic scope" value="Bacteria"/>
</dbReference>
<dbReference type="InterPro" id="IPR001646">
    <property type="entry name" value="5peptide_repeat"/>
</dbReference>
<dbReference type="KEGG" id="oac:Oscil6304_0981"/>
<dbReference type="Pfam" id="PF00805">
    <property type="entry name" value="Pentapeptide"/>
    <property type="match status" value="3"/>
</dbReference>
<dbReference type="EMBL" id="CP003607">
    <property type="protein sequence ID" value="AFY80710.1"/>
    <property type="molecule type" value="Genomic_DNA"/>
</dbReference>
<name>K9TDV2_9CYAN</name>
<dbReference type="SUPFAM" id="SSF141571">
    <property type="entry name" value="Pentapeptide repeat-like"/>
    <property type="match status" value="1"/>
</dbReference>
<dbReference type="AlphaFoldDB" id="K9TDV2"/>
<dbReference type="Gene3D" id="2.160.20.80">
    <property type="entry name" value="E3 ubiquitin-protein ligase SopA"/>
    <property type="match status" value="1"/>
</dbReference>
<keyword evidence="1" id="KW-0677">Repeat</keyword>
<evidence type="ECO:0000313" key="2">
    <source>
        <dbReference type="EMBL" id="AFY80710.1"/>
    </source>
</evidence>
<accession>K9TDV2</accession>
<evidence type="ECO:0000313" key="3">
    <source>
        <dbReference type="Proteomes" id="UP000010367"/>
    </source>
</evidence>
<organism evidence="2 3">
    <name type="scientific">Oscillatoria acuminata PCC 6304</name>
    <dbReference type="NCBI Taxonomy" id="56110"/>
    <lineage>
        <taxon>Bacteria</taxon>
        <taxon>Bacillati</taxon>
        <taxon>Cyanobacteriota</taxon>
        <taxon>Cyanophyceae</taxon>
        <taxon>Oscillatoriophycideae</taxon>
        <taxon>Oscillatoriales</taxon>
        <taxon>Oscillatoriaceae</taxon>
        <taxon>Oscillatoria</taxon>
    </lineage>
</organism>
<dbReference type="Proteomes" id="UP000010367">
    <property type="component" value="Chromosome"/>
</dbReference>
<keyword evidence="3" id="KW-1185">Reference proteome</keyword>
<dbReference type="InParanoid" id="K9TDV2"/>
<evidence type="ECO:0000256" key="1">
    <source>
        <dbReference type="ARBA" id="ARBA00022737"/>
    </source>
</evidence>
<dbReference type="STRING" id="56110.Oscil6304_0981"/>
<dbReference type="PANTHER" id="PTHR47485:SF1">
    <property type="entry name" value="THYLAKOID LUMENAL 17.4 KDA PROTEIN, CHLOROPLASTIC"/>
    <property type="match status" value="1"/>
</dbReference>
<dbReference type="PANTHER" id="PTHR47485">
    <property type="entry name" value="THYLAKOID LUMENAL 17.4 KDA PROTEIN, CHLOROPLASTIC"/>
    <property type="match status" value="1"/>
</dbReference>
<dbReference type="RefSeq" id="WP_015147360.1">
    <property type="nucleotide sequence ID" value="NC_019693.1"/>
</dbReference>
<sequence length="404" mass="42723">MQQPSSNHPQFQCLSIELTGTPILDPLNDTAFLDLNLTLHFQEVWQEVLGGRFKFGLTGGQLMLNLENATLPEGVGLLTKLADIASSPSQTISCQVTTGTPTPSHWILDISGNGSILKGSLGLLKLARLQVSGTPVRVQATFQVTAANILMVESEGLWPHDINPNQHGILERLLTRSLVERQFQPHLTRTELHYAGPPEAPTAVEEASPHRDLSPIVEAIAPILEAPTDNFIELAKLAGMDPARDFAGAKLWGCNLQGLDLSGAQLPGVKLRGADLSDIDLSEANLTGAKLAGADASGALLSDANLSGADLHRCSLALASLSGASLKNANLQEANLRNANLSDADLSGANLAGADLHQAGLVMTNLTNTNLTGANVDQARFKLDSGLSAEMERDLKARGAIFEP</sequence>
<gene>
    <name evidence="2" type="ORF">Oscil6304_0981</name>
</gene>
<proteinExistence type="predicted"/>
<dbReference type="HOGENOM" id="CLU_745398_0_0_3"/>
<dbReference type="PATRIC" id="fig|56110.3.peg.1185"/>
<protein>
    <submittedName>
        <fullName evidence="2">Putative low-complexity protein</fullName>
    </submittedName>
</protein>